<evidence type="ECO:0000256" key="1">
    <source>
        <dbReference type="ARBA" id="ARBA00022857"/>
    </source>
</evidence>
<dbReference type="InterPro" id="IPR002364">
    <property type="entry name" value="Quin_OxRdtase/zeta-crystal_CS"/>
</dbReference>
<evidence type="ECO:0000259" key="3">
    <source>
        <dbReference type="SMART" id="SM00829"/>
    </source>
</evidence>
<dbReference type="InterPro" id="IPR013154">
    <property type="entry name" value="ADH-like_N"/>
</dbReference>
<dbReference type="RefSeq" id="WP_380625262.1">
    <property type="nucleotide sequence ID" value="NZ_JBHSDK010000061.1"/>
</dbReference>
<dbReference type="Pfam" id="PF00107">
    <property type="entry name" value="ADH_zinc_N"/>
    <property type="match status" value="1"/>
</dbReference>
<reference evidence="5" key="1">
    <citation type="journal article" date="2019" name="Int. J. Syst. Evol. Microbiol.">
        <title>The Global Catalogue of Microorganisms (GCM) 10K type strain sequencing project: providing services to taxonomists for standard genome sequencing and annotation.</title>
        <authorList>
            <consortium name="The Broad Institute Genomics Platform"/>
            <consortium name="The Broad Institute Genome Sequencing Center for Infectious Disease"/>
            <person name="Wu L."/>
            <person name="Ma J."/>
        </authorList>
    </citation>
    <scope>NUCLEOTIDE SEQUENCE [LARGE SCALE GENOMIC DNA]</scope>
    <source>
        <strain evidence="5">IBRC-M 10908</strain>
    </source>
</reference>
<dbReference type="NCBIfam" id="TIGR02824">
    <property type="entry name" value="quinone_pig3"/>
    <property type="match status" value="1"/>
</dbReference>
<dbReference type="SUPFAM" id="SSF50129">
    <property type="entry name" value="GroES-like"/>
    <property type="match status" value="1"/>
</dbReference>
<dbReference type="Gene3D" id="3.90.180.10">
    <property type="entry name" value="Medium-chain alcohol dehydrogenases, catalytic domain"/>
    <property type="match status" value="1"/>
</dbReference>
<dbReference type="Proteomes" id="UP001595823">
    <property type="component" value="Unassembled WGS sequence"/>
</dbReference>
<dbReference type="PANTHER" id="PTHR48106:SF8">
    <property type="entry name" value="OS02G0805600 PROTEIN"/>
    <property type="match status" value="1"/>
</dbReference>
<dbReference type="EMBL" id="JBHSDK010000061">
    <property type="protein sequence ID" value="MFC4337857.1"/>
    <property type="molecule type" value="Genomic_DNA"/>
</dbReference>
<evidence type="ECO:0000313" key="5">
    <source>
        <dbReference type="Proteomes" id="UP001595823"/>
    </source>
</evidence>
<feature type="domain" description="Enoyl reductase (ER)" evidence="3">
    <location>
        <begin position="9"/>
        <end position="318"/>
    </location>
</feature>
<keyword evidence="1" id="KW-0521">NADP</keyword>
<keyword evidence="2" id="KW-0560">Oxidoreductase</keyword>
<dbReference type="CDD" id="cd05276">
    <property type="entry name" value="p53_inducible_oxidoreductase"/>
    <property type="match status" value="1"/>
</dbReference>
<dbReference type="Pfam" id="PF08240">
    <property type="entry name" value="ADH_N"/>
    <property type="match status" value="1"/>
</dbReference>
<dbReference type="SMART" id="SM00829">
    <property type="entry name" value="PKS_ER"/>
    <property type="match status" value="1"/>
</dbReference>
<dbReference type="PROSITE" id="PS01162">
    <property type="entry name" value="QOR_ZETA_CRYSTAL"/>
    <property type="match status" value="1"/>
</dbReference>
<sequence>MRAMTISQGRVRVDEVADPEPGPGEVLIEVKAAGVNRADLLQVAGNYAPPPGAVPWPGLEVSGSVVACGEGAGWETGAEVCALLPGGGWAEYVTVDADLVLPRPEGVDLVEAAGLPEVAATVHSNLGDLIGTPGGEGTGERVLIHGGSGGIGTFAVQYARSRGAGEVWTTAREDFAQRLKHLGATEVIDYRTDDFGPRIQAEGGADVILDVIGAGYLEQNIAGLAPDGTLVIIGLQKGAKGTLNLGQLLPRRLTVRGTTLRARPIEQKREIIASVRDEVWPLIGRGIRPEVDKVLPLEQASEALQSLETGGQWGKTVLVVS</sequence>
<dbReference type="InterPro" id="IPR014189">
    <property type="entry name" value="Quinone_OxRdtase_PIG3"/>
</dbReference>
<dbReference type="SUPFAM" id="SSF51735">
    <property type="entry name" value="NAD(P)-binding Rossmann-fold domains"/>
    <property type="match status" value="1"/>
</dbReference>
<organism evidence="4 5">
    <name type="scientific">Salininema proteolyticum</name>
    <dbReference type="NCBI Taxonomy" id="1607685"/>
    <lineage>
        <taxon>Bacteria</taxon>
        <taxon>Bacillati</taxon>
        <taxon>Actinomycetota</taxon>
        <taxon>Actinomycetes</taxon>
        <taxon>Glycomycetales</taxon>
        <taxon>Glycomycetaceae</taxon>
        <taxon>Salininema</taxon>
    </lineage>
</organism>
<keyword evidence="5" id="KW-1185">Reference proteome</keyword>
<dbReference type="InterPro" id="IPR036291">
    <property type="entry name" value="NAD(P)-bd_dom_sf"/>
</dbReference>
<proteinExistence type="predicted"/>
<dbReference type="PANTHER" id="PTHR48106">
    <property type="entry name" value="QUINONE OXIDOREDUCTASE PIG3-RELATED"/>
    <property type="match status" value="1"/>
</dbReference>
<dbReference type="Gene3D" id="3.40.50.720">
    <property type="entry name" value="NAD(P)-binding Rossmann-like Domain"/>
    <property type="match status" value="1"/>
</dbReference>
<accession>A0ABV8U4B5</accession>
<evidence type="ECO:0000313" key="4">
    <source>
        <dbReference type="EMBL" id="MFC4337857.1"/>
    </source>
</evidence>
<dbReference type="InterPro" id="IPR013149">
    <property type="entry name" value="ADH-like_C"/>
</dbReference>
<dbReference type="InterPro" id="IPR011032">
    <property type="entry name" value="GroES-like_sf"/>
</dbReference>
<evidence type="ECO:0000256" key="2">
    <source>
        <dbReference type="ARBA" id="ARBA00023002"/>
    </source>
</evidence>
<gene>
    <name evidence="4" type="ORF">ACFPET_21930</name>
</gene>
<dbReference type="InterPro" id="IPR020843">
    <property type="entry name" value="ER"/>
</dbReference>
<comment type="caution">
    <text evidence="4">The sequence shown here is derived from an EMBL/GenBank/DDBJ whole genome shotgun (WGS) entry which is preliminary data.</text>
</comment>
<name>A0ABV8U4B5_9ACTN</name>
<protein>
    <submittedName>
        <fullName evidence="4">NAD(P)H-quinone oxidoreductase</fullName>
    </submittedName>
</protein>